<sequence length="67" mass="7905">MSTISAYVLTTTHPQNPASPAWTFTTNVLLRLIAFCNPRKSGRHRMWNKHRVQVLVRPDWRRCGRWS</sequence>
<comment type="caution">
    <text evidence="1">The sequence shown here is derived from an EMBL/GenBank/DDBJ whole genome shotgun (WGS) entry which is preliminary data.</text>
</comment>
<dbReference type="AlphaFoldDB" id="A0A9W6SPE5"/>
<dbReference type="EMBL" id="BSTX01000003">
    <property type="protein sequence ID" value="GLZ79457.1"/>
    <property type="molecule type" value="Genomic_DNA"/>
</dbReference>
<evidence type="ECO:0000313" key="1">
    <source>
        <dbReference type="EMBL" id="GLZ79457.1"/>
    </source>
</evidence>
<keyword evidence="2" id="KW-1185">Reference proteome</keyword>
<reference evidence="1" key="1">
    <citation type="submission" date="2023-03" db="EMBL/GenBank/DDBJ databases">
        <title>Actinorhabdospora filicis NBRC 111898.</title>
        <authorList>
            <person name="Ichikawa N."/>
            <person name="Sato H."/>
            <person name="Tonouchi N."/>
        </authorList>
    </citation>
    <scope>NUCLEOTIDE SEQUENCE</scope>
    <source>
        <strain evidence="1">NBRC 111898</strain>
    </source>
</reference>
<name>A0A9W6SPE5_9ACTN</name>
<accession>A0A9W6SPE5</accession>
<proteinExistence type="predicted"/>
<dbReference type="Proteomes" id="UP001165079">
    <property type="component" value="Unassembled WGS sequence"/>
</dbReference>
<organism evidence="1 2">
    <name type="scientific">Actinorhabdospora filicis</name>
    <dbReference type="NCBI Taxonomy" id="1785913"/>
    <lineage>
        <taxon>Bacteria</taxon>
        <taxon>Bacillati</taxon>
        <taxon>Actinomycetota</taxon>
        <taxon>Actinomycetes</taxon>
        <taxon>Micromonosporales</taxon>
        <taxon>Micromonosporaceae</taxon>
        <taxon>Actinorhabdospora</taxon>
    </lineage>
</organism>
<evidence type="ECO:0000313" key="2">
    <source>
        <dbReference type="Proteomes" id="UP001165079"/>
    </source>
</evidence>
<gene>
    <name evidence="1" type="ORF">Afil01_42640</name>
</gene>
<protein>
    <submittedName>
        <fullName evidence="1">Uncharacterized protein</fullName>
    </submittedName>
</protein>
<dbReference type="RefSeq" id="WP_285664610.1">
    <property type="nucleotide sequence ID" value="NZ_BSTX01000003.1"/>
</dbReference>